<protein>
    <recommendedName>
        <fullName evidence="4">DUF4189 domain-containing protein</fullName>
    </recommendedName>
</protein>
<sequence>MRLPHLPRRAVLASIAVITLAACQTAQSAGNPYKSALPALQKAGGGKTCTSCFLNKYAPATFNKAFAVSKDGAYGGRWGKDLSISAAKRAALDSCRKKPNYNPANPCVIFFENDKLVWKP</sequence>
<dbReference type="PROSITE" id="PS51257">
    <property type="entry name" value="PROKAR_LIPOPROTEIN"/>
    <property type="match status" value="1"/>
</dbReference>
<evidence type="ECO:0000313" key="2">
    <source>
        <dbReference type="EMBL" id="MBD1549590.1"/>
    </source>
</evidence>
<accession>A0A926P481</accession>
<organism evidence="2 3">
    <name type="scientific">Roseibium aggregatum</name>
    <dbReference type="NCBI Taxonomy" id="187304"/>
    <lineage>
        <taxon>Bacteria</taxon>
        <taxon>Pseudomonadati</taxon>
        <taxon>Pseudomonadota</taxon>
        <taxon>Alphaproteobacteria</taxon>
        <taxon>Hyphomicrobiales</taxon>
        <taxon>Stappiaceae</taxon>
        <taxon>Roseibium</taxon>
    </lineage>
</organism>
<gene>
    <name evidence="2" type="ORF">HK439_25325</name>
</gene>
<proteinExistence type="predicted"/>
<reference evidence="2" key="1">
    <citation type="submission" date="2020-05" db="EMBL/GenBank/DDBJ databases">
        <title>Identification of trans-AT polyketide cluster in two marine bacteria, producers of a novel glutaramide-containing polyketide sesbanimide D and analogs.</title>
        <authorList>
            <person name="Kacar D."/>
            <person name="Rodriguez P."/>
            <person name="Canedo L."/>
            <person name="Gonzalez E."/>
            <person name="Galan B."/>
            <person name="De La Calle F."/>
            <person name="Garcia J.L."/>
        </authorList>
    </citation>
    <scope>NUCLEOTIDE SEQUENCE</scope>
    <source>
        <strain evidence="2">PHM038</strain>
    </source>
</reference>
<feature type="signal peptide" evidence="1">
    <location>
        <begin position="1"/>
        <end position="28"/>
    </location>
</feature>
<dbReference type="AlphaFoldDB" id="A0A926P481"/>
<name>A0A926P481_9HYPH</name>
<dbReference type="EMBL" id="JABFCZ010000045">
    <property type="protein sequence ID" value="MBD1549590.1"/>
    <property type="molecule type" value="Genomic_DNA"/>
</dbReference>
<keyword evidence="1" id="KW-0732">Signal</keyword>
<evidence type="ECO:0000256" key="1">
    <source>
        <dbReference type="SAM" id="SignalP"/>
    </source>
</evidence>
<dbReference type="RefSeq" id="WP_190294282.1">
    <property type="nucleotide sequence ID" value="NZ_JABFCZ010000045.1"/>
</dbReference>
<dbReference type="Proteomes" id="UP000598467">
    <property type="component" value="Unassembled WGS sequence"/>
</dbReference>
<comment type="caution">
    <text evidence="2">The sequence shown here is derived from an EMBL/GenBank/DDBJ whole genome shotgun (WGS) entry which is preliminary data.</text>
</comment>
<evidence type="ECO:0000313" key="3">
    <source>
        <dbReference type="Proteomes" id="UP000598467"/>
    </source>
</evidence>
<evidence type="ECO:0008006" key="4">
    <source>
        <dbReference type="Google" id="ProtNLM"/>
    </source>
</evidence>
<feature type="chain" id="PRO_5037526803" description="DUF4189 domain-containing protein" evidence="1">
    <location>
        <begin position="29"/>
        <end position="120"/>
    </location>
</feature>